<evidence type="ECO:0000313" key="2">
    <source>
        <dbReference type="Proteomes" id="UP000235828"/>
    </source>
</evidence>
<dbReference type="AlphaFoldDB" id="A0A2N8ZD93"/>
<protein>
    <submittedName>
        <fullName evidence="1">Uncharacterized protein</fullName>
    </submittedName>
</protein>
<keyword evidence="2" id="KW-1185">Reference proteome</keyword>
<dbReference type="EMBL" id="LT960611">
    <property type="protein sequence ID" value="SON49881.1"/>
    <property type="molecule type" value="Genomic_DNA"/>
</dbReference>
<evidence type="ECO:0000313" key="1">
    <source>
        <dbReference type="EMBL" id="SON49881.1"/>
    </source>
</evidence>
<sequence length="69" mass="7903">MNLMSLQLDEQALSLVGDLLDGLENDDSWIKMTVRIAAQIDTRLKESGYVGTVSWFSESDYIEQEIEYK</sequence>
<dbReference type="KEGG" id="vta:A1902"/>
<proteinExistence type="predicted"/>
<reference evidence="1 2" key="1">
    <citation type="submission" date="2017-10" db="EMBL/GenBank/DDBJ databases">
        <authorList>
            <person name="Banno H."/>
            <person name="Chua N.-H."/>
        </authorList>
    </citation>
    <scope>NUCLEOTIDE SEQUENCE [LARGE SCALE GENOMIC DNA]</scope>
    <source>
        <strain evidence="1">Vibrio tapetis CECT4600</strain>
    </source>
</reference>
<dbReference type="Proteomes" id="UP000235828">
    <property type="component" value="Chromosome A"/>
</dbReference>
<gene>
    <name evidence="1" type="ORF">VTAP4600_A1902</name>
</gene>
<name>A0A2N8ZD93_9VIBR</name>
<accession>A0A2N8ZD93</accession>
<organism evidence="1 2">
    <name type="scientific">Vibrio tapetis subsp. tapetis</name>
    <dbReference type="NCBI Taxonomy" id="1671868"/>
    <lineage>
        <taxon>Bacteria</taxon>
        <taxon>Pseudomonadati</taxon>
        <taxon>Pseudomonadota</taxon>
        <taxon>Gammaproteobacteria</taxon>
        <taxon>Vibrionales</taxon>
        <taxon>Vibrionaceae</taxon>
        <taxon>Vibrio</taxon>
    </lineage>
</organism>
<dbReference type="RefSeq" id="WP_102522472.1">
    <property type="nucleotide sequence ID" value="NZ_LT960611.1"/>
</dbReference>
<dbReference type="OrthoDB" id="5891045at2"/>